<name>A0A158G839_9BURK</name>
<comment type="caution">
    <text evidence="2">The sequence shown here is derived from an EMBL/GenBank/DDBJ whole genome shotgun (WGS) entry which is preliminary data.</text>
</comment>
<dbReference type="EMBL" id="FCOM02000003">
    <property type="protein sequence ID" value="SAL28284.1"/>
    <property type="molecule type" value="Genomic_DNA"/>
</dbReference>
<protein>
    <submittedName>
        <fullName evidence="2">Uncharacterized protein</fullName>
    </submittedName>
</protein>
<accession>A0A158G839</accession>
<gene>
    <name evidence="2" type="ORF">AWB74_01262</name>
</gene>
<feature type="region of interest" description="Disordered" evidence="1">
    <location>
        <begin position="79"/>
        <end position="98"/>
    </location>
</feature>
<evidence type="ECO:0000313" key="2">
    <source>
        <dbReference type="EMBL" id="SAL28284.1"/>
    </source>
</evidence>
<organism evidence="2 3">
    <name type="scientific">Caballeronia arvi</name>
    <dbReference type="NCBI Taxonomy" id="1777135"/>
    <lineage>
        <taxon>Bacteria</taxon>
        <taxon>Pseudomonadati</taxon>
        <taxon>Pseudomonadota</taxon>
        <taxon>Betaproteobacteria</taxon>
        <taxon>Burkholderiales</taxon>
        <taxon>Burkholderiaceae</taxon>
        <taxon>Caballeronia</taxon>
    </lineage>
</organism>
<dbReference type="OrthoDB" id="9106107at2"/>
<reference evidence="2" key="1">
    <citation type="submission" date="2016-01" db="EMBL/GenBank/DDBJ databases">
        <authorList>
            <person name="Peeters C."/>
        </authorList>
    </citation>
    <scope>NUCLEOTIDE SEQUENCE [LARGE SCALE GENOMIC DNA]</scope>
    <source>
        <strain evidence="2">LMG 29317</strain>
    </source>
</reference>
<evidence type="ECO:0000313" key="3">
    <source>
        <dbReference type="Proteomes" id="UP000055019"/>
    </source>
</evidence>
<dbReference type="Proteomes" id="UP000055019">
    <property type="component" value="Unassembled WGS sequence"/>
</dbReference>
<dbReference type="AlphaFoldDB" id="A0A158G839"/>
<evidence type="ECO:0000256" key="1">
    <source>
        <dbReference type="SAM" id="MobiDB-lite"/>
    </source>
</evidence>
<keyword evidence="3" id="KW-1185">Reference proteome</keyword>
<proteinExistence type="predicted"/>
<dbReference type="RefSeq" id="WP_061145885.1">
    <property type="nucleotide sequence ID" value="NZ_FCOM02000003.1"/>
</dbReference>
<sequence>MSRRKSFVISFDEASQALIVGTVSNSEIEKQLSAALTVSWPLDSLHRHLTDDTARRLGVTALSVLALYNPELRPLLKVTPLPMPHIPASDNDDDEAGN</sequence>